<dbReference type="Pfam" id="PF14973">
    <property type="entry name" value="TINF2_N"/>
    <property type="match status" value="2"/>
</dbReference>
<dbReference type="Gene3D" id="3.30.160.60">
    <property type="entry name" value="Classic Zinc Finger"/>
    <property type="match status" value="7"/>
</dbReference>
<dbReference type="Pfam" id="PF00096">
    <property type="entry name" value="zf-C2H2"/>
    <property type="match status" value="8"/>
</dbReference>
<evidence type="ECO:0000256" key="1">
    <source>
        <dbReference type="ARBA" id="ARBA00004123"/>
    </source>
</evidence>
<dbReference type="FunFam" id="3.30.160.60:FF:002343">
    <property type="entry name" value="Zinc finger protein 33A"/>
    <property type="match status" value="2"/>
</dbReference>
<feature type="domain" description="C2H2-type" evidence="12">
    <location>
        <begin position="489"/>
        <end position="517"/>
    </location>
</feature>
<evidence type="ECO:0000256" key="3">
    <source>
        <dbReference type="ARBA" id="ARBA00022723"/>
    </source>
</evidence>
<dbReference type="InterPro" id="IPR013087">
    <property type="entry name" value="Znf_C2H2_type"/>
</dbReference>
<keyword evidence="7" id="KW-0805">Transcription regulation</keyword>
<keyword evidence="8" id="KW-0238">DNA-binding</keyword>
<keyword evidence="5 11" id="KW-0863">Zinc-finger</keyword>
<accession>A0A674DGC2</accession>
<dbReference type="PANTHER" id="PTHR24388:SF53">
    <property type="entry name" value="CHORION TRANSCRIPTION FACTOR CF2-RELATED"/>
    <property type="match status" value="1"/>
</dbReference>
<dbReference type="PROSITE" id="PS00028">
    <property type="entry name" value="ZINC_FINGER_C2H2_1"/>
    <property type="match status" value="7"/>
</dbReference>
<feature type="domain" description="C2H2-type" evidence="12">
    <location>
        <begin position="321"/>
        <end position="348"/>
    </location>
</feature>
<feature type="domain" description="C2H2-type" evidence="12">
    <location>
        <begin position="405"/>
        <end position="432"/>
    </location>
</feature>
<organism evidence="13 14">
    <name type="scientific">Salmo trutta</name>
    <name type="common">Brown trout</name>
    <dbReference type="NCBI Taxonomy" id="8032"/>
    <lineage>
        <taxon>Eukaryota</taxon>
        <taxon>Metazoa</taxon>
        <taxon>Chordata</taxon>
        <taxon>Craniata</taxon>
        <taxon>Vertebrata</taxon>
        <taxon>Euteleostomi</taxon>
        <taxon>Actinopterygii</taxon>
        <taxon>Neopterygii</taxon>
        <taxon>Teleostei</taxon>
        <taxon>Protacanthopterygii</taxon>
        <taxon>Salmoniformes</taxon>
        <taxon>Salmonidae</taxon>
        <taxon>Salmoninae</taxon>
        <taxon>Salmo</taxon>
    </lineage>
</organism>
<keyword evidence="4" id="KW-0677">Repeat</keyword>
<proteinExistence type="inferred from homology"/>
<dbReference type="SUPFAM" id="SSF57667">
    <property type="entry name" value="beta-beta-alpha zinc fingers"/>
    <property type="match status" value="5"/>
</dbReference>
<keyword evidence="3" id="KW-0479">Metal-binding</keyword>
<dbReference type="InterPro" id="IPR050527">
    <property type="entry name" value="Snail/Krueppel_Znf"/>
</dbReference>
<evidence type="ECO:0000256" key="9">
    <source>
        <dbReference type="ARBA" id="ARBA00023163"/>
    </source>
</evidence>
<name>A0A674DGC2_SALTR</name>
<comment type="subcellular location">
    <subcellularLocation>
        <location evidence="1">Nucleus</location>
    </subcellularLocation>
</comment>
<dbReference type="GO" id="GO:0000981">
    <property type="term" value="F:DNA-binding transcription factor activity, RNA polymerase II-specific"/>
    <property type="evidence" value="ECO:0007669"/>
    <property type="project" value="TreeGrafter"/>
</dbReference>
<evidence type="ECO:0000256" key="5">
    <source>
        <dbReference type="ARBA" id="ARBA00022771"/>
    </source>
</evidence>
<reference evidence="13" key="2">
    <citation type="submission" date="2025-09" db="UniProtKB">
        <authorList>
            <consortium name="Ensembl"/>
        </authorList>
    </citation>
    <scope>IDENTIFICATION</scope>
</reference>
<dbReference type="CDD" id="cd11657">
    <property type="entry name" value="TIN2_N"/>
    <property type="match status" value="1"/>
</dbReference>
<dbReference type="PROSITE" id="PS50157">
    <property type="entry name" value="ZINC_FINGER_C2H2_2"/>
    <property type="match status" value="7"/>
</dbReference>
<keyword evidence="6" id="KW-0862">Zinc</keyword>
<keyword evidence="10" id="KW-0539">Nucleus</keyword>
<dbReference type="GO" id="GO:0005634">
    <property type="term" value="C:nucleus"/>
    <property type="evidence" value="ECO:0007669"/>
    <property type="project" value="UniProtKB-SubCell"/>
</dbReference>
<dbReference type="GeneTree" id="ENSGT01150000286971"/>
<evidence type="ECO:0000256" key="4">
    <source>
        <dbReference type="ARBA" id="ARBA00022737"/>
    </source>
</evidence>
<dbReference type="FunFam" id="3.30.160.60:FF:000202">
    <property type="entry name" value="Zinc finger protein 574"/>
    <property type="match status" value="1"/>
</dbReference>
<dbReference type="PANTHER" id="PTHR24388">
    <property type="entry name" value="ZINC FINGER PROTEIN"/>
    <property type="match status" value="1"/>
</dbReference>
<evidence type="ECO:0000259" key="12">
    <source>
        <dbReference type="PROSITE" id="PS50157"/>
    </source>
</evidence>
<feature type="domain" description="C2H2-type" evidence="12">
    <location>
        <begin position="461"/>
        <end position="488"/>
    </location>
</feature>
<feature type="domain" description="C2H2-type" evidence="12">
    <location>
        <begin position="377"/>
        <end position="404"/>
    </location>
</feature>
<gene>
    <name evidence="13" type="primary">LOC115199041</name>
</gene>
<dbReference type="InterPro" id="IPR029400">
    <property type="entry name" value="TINF2_N"/>
</dbReference>
<evidence type="ECO:0000256" key="6">
    <source>
        <dbReference type="ARBA" id="ARBA00022833"/>
    </source>
</evidence>
<sequence length="533" mass="61439">MWQVAQQRNVMQYGKLEEFVTFVTEMVPELLSSRQRTHLILGLRARVRGVNIEGWDGKSLIMEQTMDSNFVELVQTLLEDPSEREHFFQEVFPVHYGPRYDTALQTLVWEFLSRLEELLPVPDLTQVLRKTSLLTDVLSYPGHVSKYTADTILSTLSLPPKMRVVINYEPDNSDNVRPYSDDDECIDNGVEVCEYEDHNEILDEGTDRCLEDLGLSTSEEQEQEDLSPAETSVLVTPVPCDGKENKKEVVRKGDKKRVIKQVDKKKKVVRKGDKKRVIKQVDKKKEGCPAPQNRTHTCECGKVFKKPSLLTLHMGVHTMPYHCDQCPKRYATPGALKKHQLLHTEERPFACEHCDRRYRSAYDLKVHIRIHSGERRHMCTVCGKRFTQQCALVRHTRMHAGEKNYLCSICGKAFLTSGELRLHTRTHTGENPHTCKHCGKGFKVSCHLMVHLRSHTGERPYTCTQCPKSFTTSDSLRTHIYTHTGEKPHRCSECGKTFTQRGNMVNHMRRVHRPVKILQNHSLYISLPDLQNQ</sequence>
<dbReference type="SMART" id="SM00355">
    <property type="entry name" value="ZnF_C2H2"/>
    <property type="match status" value="8"/>
</dbReference>
<evidence type="ECO:0000256" key="8">
    <source>
        <dbReference type="ARBA" id="ARBA00023125"/>
    </source>
</evidence>
<comment type="similarity">
    <text evidence="2">Belongs to the krueppel C2H2-type zinc-finger protein family.</text>
</comment>
<evidence type="ECO:0000256" key="11">
    <source>
        <dbReference type="PROSITE-ProRule" id="PRU00042"/>
    </source>
</evidence>
<evidence type="ECO:0000256" key="7">
    <source>
        <dbReference type="ARBA" id="ARBA00023015"/>
    </source>
</evidence>
<dbReference type="GO" id="GO:0032502">
    <property type="term" value="P:developmental process"/>
    <property type="evidence" value="ECO:0007669"/>
    <property type="project" value="UniProtKB-ARBA"/>
</dbReference>
<feature type="domain" description="C2H2-type" evidence="12">
    <location>
        <begin position="349"/>
        <end position="376"/>
    </location>
</feature>
<protein>
    <submittedName>
        <fullName evidence="13">Zinc finger protein 79-like</fullName>
    </submittedName>
</protein>
<dbReference type="Ensembl" id="ENSSTUT00000101469.1">
    <property type="protein sequence ID" value="ENSSTUP00000094666.1"/>
    <property type="gene ID" value="ENSSTUG00000042145.1"/>
</dbReference>
<evidence type="ECO:0000313" key="14">
    <source>
        <dbReference type="Proteomes" id="UP000472277"/>
    </source>
</evidence>
<evidence type="ECO:0000256" key="10">
    <source>
        <dbReference type="ARBA" id="ARBA00023242"/>
    </source>
</evidence>
<evidence type="ECO:0000313" key="13">
    <source>
        <dbReference type="Ensembl" id="ENSSTUP00000094666.1"/>
    </source>
</evidence>
<keyword evidence="9" id="KW-0804">Transcription</keyword>
<dbReference type="GO" id="GO:0000978">
    <property type="term" value="F:RNA polymerase II cis-regulatory region sequence-specific DNA binding"/>
    <property type="evidence" value="ECO:0007669"/>
    <property type="project" value="TreeGrafter"/>
</dbReference>
<keyword evidence="14" id="KW-1185">Reference proteome</keyword>
<dbReference type="FunFam" id="3.30.160.60:FF:000446">
    <property type="entry name" value="Zinc finger protein"/>
    <property type="match status" value="2"/>
</dbReference>
<dbReference type="GO" id="GO:0008270">
    <property type="term" value="F:zinc ion binding"/>
    <property type="evidence" value="ECO:0007669"/>
    <property type="project" value="UniProtKB-KW"/>
</dbReference>
<dbReference type="Proteomes" id="UP000472277">
    <property type="component" value="Chromosome 8"/>
</dbReference>
<evidence type="ECO:0000256" key="2">
    <source>
        <dbReference type="ARBA" id="ARBA00006991"/>
    </source>
</evidence>
<feature type="domain" description="C2H2-type" evidence="12">
    <location>
        <begin position="433"/>
        <end position="460"/>
    </location>
</feature>
<dbReference type="FunFam" id="3.30.160.60:FF:001506">
    <property type="entry name" value="Zinc finger protein"/>
    <property type="match status" value="1"/>
</dbReference>
<reference evidence="13" key="1">
    <citation type="submission" date="2025-08" db="UniProtKB">
        <authorList>
            <consortium name="Ensembl"/>
        </authorList>
    </citation>
    <scope>IDENTIFICATION</scope>
</reference>
<dbReference type="AlphaFoldDB" id="A0A674DGC2"/>
<dbReference type="InterPro" id="IPR036236">
    <property type="entry name" value="Znf_C2H2_sf"/>
</dbReference>